<dbReference type="EMBL" id="CADEBC010000566">
    <property type="protein sequence ID" value="CAB3254685.1"/>
    <property type="molecule type" value="Genomic_DNA"/>
</dbReference>
<keyword evidence="3" id="KW-1185">Reference proteome</keyword>
<dbReference type="OrthoDB" id="7277646at2759"/>
<dbReference type="Proteomes" id="UP000494106">
    <property type="component" value="Unassembled WGS sequence"/>
</dbReference>
<dbReference type="AlphaFoldDB" id="A0A8S1B969"/>
<dbReference type="InterPro" id="IPR011042">
    <property type="entry name" value="6-blade_b-propeller_TolB-like"/>
</dbReference>
<protein>
    <recommendedName>
        <fullName evidence="4">Ommochrome-binding protein-like</fullName>
    </recommendedName>
</protein>
<sequence length="285" mass="32858">MATKFIFIALIVCVNAKLTIYLTDTPIERIGSRLYRKELLTNKYEAPKELAYDSSSRNLFFMYMDNYLQNSGRAFVNIVTKQTKKVNGIARNKATAVDLDTGEVYFGSDDGLYKYDALNNTAYNIGLYNMNIFKLVVRNNEMYLIDANDHRLYKIFNEGETAVRVSDMKTVMEFEVDNEKNIHLVTMCGVFCAVGSHEIVKNRDLNVVYHFFVEEDKTFGLTDNGIYEIDCLNGTATKVTDLNFFPSSLIFGDYGDIFYSLDNNIYRLKPISSYHVYNIYKKTRN</sequence>
<gene>
    <name evidence="2" type="ORF">APLA_LOCUS14620</name>
</gene>
<name>A0A8S1B969_ARCPL</name>
<evidence type="ECO:0000313" key="2">
    <source>
        <dbReference type="EMBL" id="CAB3254685.1"/>
    </source>
</evidence>
<dbReference type="Gene3D" id="2.120.10.30">
    <property type="entry name" value="TolB, C-terminal domain"/>
    <property type="match status" value="1"/>
</dbReference>
<evidence type="ECO:0000313" key="3">
    <source>
        <dbReference type="Proteomes" id="UP000494106"/>
    </source>
</evidence>
<dbReference type="SUPFAM" id="SSF63829">
    <property type="entry name" value="Calcium-dependent phosphotriesterase"/>
    <property type="match status" value="1"/>
</dbReference>
<evidence type="ECO:0000256" key="1">
    <source>
        <dbReference type="SAM" id="SignalP"/>
    </source>
</evidence>
<reference evidence="2 3" key="1">
    <citation type="submission" date="2020-04" db="EMBL/GenBank/DDBJ databases">
        <authorList>
            <person name="Wallbank WR R."/>
            <person name="Pardo Diaz C."/>
            <person name="Kozak K."/>
            <person name="Martin S."/>
            <person name="Jiggins C."/>
            <person name="Moest M."/>
            <person name="Warren A I."/>
            <person name="Byers J.R.P. K."/>
            <person name="Montejo-Kovacevich G."/>
            <person name="Yen C E."/>
        </authorList>
    </citation>
    <scope>NUCLEOTIDE SEQUENCE [LARGE SCALE GENOMIC DNA]</scope>
</reference>
<keyword evidence="1" id="KW-0732">Signal</keyword>
<evidence type="ECO:0008006" key="4">
    <source>
        <dbReference type="Google" id="ProtNLM"/>
    </source>
</evidence>
<organism evidence="2 3">
    <name type="scientific">Arctia plantaginis</name>
    <name type="common">Wood tiger moth</name>
    <name type="synonym">Phalaena plantaginis</name>
    <dbReference type="NCBI Taxonomy" id="874455"/>
    <lineage>
        <taxon>Eukaryota</taxon>
        <taxon>Metazoa</taxon>
        <taxon>Ecdysozoa</taxon>
        <taxon>Arthropoda</taxon>
        <taxon>Hexapoda</taxon>
        <taxon>Insecta</taxon>
        <taxon>Pterygota</taxon>
        <taxon>Neoptera</taxon>
        <taxon>Endopterygota</taxon>
        <taxon>Lepidoptera</taxon>
        <taxon>Glossata</taxon>
        <taxon>Ditrysia</taxon>
        <taxon>Noctuoidea</taxon>
        <taxon>Erebidae</taxon>
        <taxon>Arctiinae</taxon>
        <taxon>Arctia</taxon>
    </lineage>
</organism>
<proteinExistence type="predicted"/>
<feature type="chain" id="PRO_5035928387" description="Ommochrome-binding protein-like" evidence="1">
    <location>
        <begin position="17"/>
        <end position="285"/>
    </location>
</feature>
<comment type="caution">
    <text evidence="2">The sequence shown here is derived from an EMBL/GenBank/DDBJ whole genome shotgun (WGS) entry which is preliminary data.</text>
</comment>
<feature type="signal peptide" evidence="1">
    <location>
        <begin position="1"/>
        <end position="16"/>
    </location>
</feature>
<accession>A0A8S1B969</accession>